<organism evidence="2 3">
    <name type="scientific">Xylaria bambusicola</name>
    <dbReference type="NCBI Taxonomy" id="326684"/>
    <lineage>
        <taxon>Eukaryota</taxon>
        <taxon>Fungi</taxon>
        <taxon>Dikarya</taxon>
        <taxon>Ascomycota</taxon>
        <taxon>Pezizomycotina</taxon>
        <taxon>Sordariomycetes</taxon>
        <taxon>Xylariomycetidae</taxon>
        <taxon>Xylariales</taxon>
        <taxon>Xylariaceae</taxon>
        <taxon>Xylaria</taxon>
    </lineage>
</organism>
<dbReference type="Proteomes" id="UP001305414">
    <property type="component" value="Unassembled WGS sequence"/>
</dbReference>
<dbReference type="AlphaFoldDB" id="A0AAN7UKJ7"/>
<comment type="caution">
    <text evidence="2">The sequence shown here is derived from an EMBL/GenBank/DDBJ whole genome shotgun (WGS) entry which is preliminary data.</text>
</comment>
<dbReference type="EMBL" id="JAWHQM010000011">
    <property type="protein sequence ID" value="KAK5629379.1"/>
    <property type="molecule type" value="Genomic_DNA"/>
</dbReference>
<evidence type="ECO:0000313" key="3">
    <source>
        <dbReference type="Proteomes" id="UP001305414"/>
    </source>
</evidence>
<feature type="compositionally biased region" description="Low complexity" evidence="1">
    <location>
        <begin position="17"/>
        <end position="28"/>
    </location>
</feature>
<protein>
    <submittedName>
        <fullName evidence="2">Uncharacterized protein</fullName>
    </submittedName>
</protein>
<proteinExistence type="predicted"/>
<evidence type="ECO:0000256" key="1">
    <source>
        <dbReference type="SAM" id="MobiDB-lite"/>
    </source>
</evidence>
<sequence>MTVESTAANKAAEHPRLSLLAGESGSASPVDSGDVSADGVSCPLSPVEPLETALEPVPDGASTADVPVGAVVVVVLG</sequence>
<gene>
    <name evidence="2" type="ORF">RRF57_005094</name>
</gene>
<keyword evidence="3" id="KW-1185">Reference proteome</keyword>
<reference evidence="2 3" key="1">
    <citation type="submission" date="2023-10" db="EMBL/GenBank/DDBJ databases">
        <title>Draft genome sequence of Xylaria bambusicola isolate GMP-LS, the root and basal stem rot pathogen of sugarcane in Indonesia.</title>
        <authorList>
            <person name="Selvaraj P."/>
            <person name="Muralishankar V."/>
            <person name="Muruganantham S."/>
            <person name="Sp S."/>
            <person name="Haryani S."/>
            <person name="Lau K.J.X."/>
            <person name="Naqvi N.I."/>
        </authorList>
    </citation>
    <scope>NUCLEOTIDE SEQUENCE [LARGE SCALE GENOMIC DNA]</scope>
    <source>
        <strain evidence="2">GMP-LS</strain>
    </source>
</reference>
<evidence type="ECO:0000313" key="2">
    <source>
        <dbReference type="EMBL" id="KAK5629379.1"/>
    </source>
</evidence>
<accession>A0AAN7UKJ7</accession>
<name>A0AAN7UKJ7_9PEZI</name>
<feature type="region of interest" description="Disordered" evidence="1">
    <location>
        <begin position="1"/>
        <end position="44"/>
    </location>
</feature>